<proteinExistence type="predicted"/>
<dbReference type="AlphaFoldDB" id="A0A9X1HB93"/>
<sequence length="58" mass="6239">MEKITSKSLMLLSVGIFIIAASLIIPHFIKISDLSRGLIVGMGLGMLLLALSPKRESN</sequence>
<feature type="transmembrane region" description="Helical" evidence="1">
    <location>
        <begin position="35"/>
        <end position="52"/>
    </location>
</feature>
<evidence type="ECO:0000256" key="1">
    <source>
        <dbReference type="SAM" id="Phobius"/>
    </source>
</evidence>
<accession>A0A9X1HB93</accession>
<keyword evidence="3" id="KW-1185">Reference proteome</keyword>
<gene>
    <name evidence="2" type="ORF">K6T82_12125</name>
</gene>
<reference evidence="2 3" key="1">
    <citation type="journal article" date="2023" name="Antonie Van Leeuwenhoek">
        <title>Flavobacterium potami sp. nov., a multi-metal resistance genes harbouring bacterium isolated from shallow river silt.</title>
        <authorList>
            <person name="Li S."/>
            <person name="Mao S."/>
            <person name="Mu W."/>
            <person name="Guo B."/>
            <person name="Li C."/>
            <person name="Zhu Q."/>
            <person name="Hou X."/>
            <person name="Zhao Y."/>
            <person name="Wei S."/>
            <person name="Liu H."/>
            <person name="Liu A."/>
        </authorList>
    </citation>
    <scope>NUCLEOTIDE SEQUENCE [LARGE SCALE GENOMIC DNA]</scope>
    <source>
        <strain evidence="2 3">17A</strain>
    </source>
</reference>
<keyword evidence="1" id="KW-0812">Transmembrane</keyword>
<feature type="transmembrane region" description="Helical" evidence="1">
    <location>
        <begin position="9"/>
        <end position="29"/>
    </location>
</feature>
<evidence type="ECO:0000313" key="3">
    <source>
        <dbReference type="Proteomes" id="UP001139366"/>
    </source>
</evidence>
<evidence type="ECO:0000313" key="2">
    <source>
        <dbReference type="EMBL" id="MBZ4035518.1"/>
    </source>
</evidence>
<name>A0A9X1HB93_9FLAO</name>
<organism evidence="2 3">
    <name type="scientific">Flavobacterium potami</name>
    <dbReference type="NCBI Taxonomy" id="2872310"/>
    <lineage>
        <taxon>Bacteria</taxon>
        <taxon>Pseudomonadati</taxon>
        <taxon>Bacteroidota</taxon>
        <taxon>Flavobacteriia</taxon>
        <taxon>Flavobacteriales</taxon>
        <taxon>Flavobacteriaceae</taxon>
        <taxon>Flavobacterium</taxon>
    </lineage>
</organism>
<comment type="caution">
    <text evidence="2">The sequence shown here is derived from an EMBL/GenBank/DDBJ whole genome shotgun (WGS) entry which is preliminary data.</text>
</comment>
<keyword evidence="1" id="KW-1133">Transmembrane helix</keyword>
<dbReference type="EMBL" id="JAINUY010000003">
    <property type="protein sequence ID" value="MBZ4035518.1"/>
    <property type="molecule type" value="Genomic_DNA"/>
</dbReference>
<protein>
    <submittedName>
        <fullName evidence="2">Uncharacterized protein</fullName>
    </submittedName>
</protein>
<dbReference type="RefSeq" id="WP_223706141.1">
    <property type="nucleotide sequence ID" value="NZ_JAINUY010000003.1"/>
</dbReference>
<dbReference type="Proteomes" id="UP001139366">
    <property type="component" value="Unassembled WGS sequence"/>
</dbReference>
<keyword evidence="1" id="KW-0472">Membrane</keyword>